<name>A0AAN6RMD7_9PLEO</name>
<protein>
    <submittedName>
        <fullName evidence="3">Uncharacterized protein</fullName>
    </submittedName>
</protein>
<dbReference type="PANTHER" id="PTHR42029:SF3">
    <property type="entry name" value="AN04G07800"/>
    <property type="match status" value="1"/>
</dbReference>
<organism evidence="3 4">
    <name type="scientific">Pseudopithomyces chartarum</name>
    <dbReference type="NCBI Taxonomy" id="1892770"/>
    <lineage>
        <taxon>Eukaryota</taxon>
        <taxon>Fungi</taxon>
        <taxon>Dikarya</taxon>
        <taxon>Ascomycota</taxon>
        <taxon>Pezizomycotina</taxon>
        <taxon>Dothideomycetes</taxon>
        <taxon>Pleosporomycetidae</taxon>
        <taxon>Pleosporales</taxon>
        <taxon>Massarineae</taxon>
        <taxon>Didymosphaeriaceae</taxon>
        <taxon>Pseudopithomyces</taxon>
    </lineage>
</organism>
<feature type="transmembrane region" description="Helical" evidence="2">
    <location>
        <begin position="108"/>
        <end position="126"/>
    </location>
</feature>
<feature type="compositionally biased region" description="Basic and acidic residues" evidence="1">
    <location>
        <begin position="355"/>
        <end position="370"/>
    </location>
</feature>
<comment type="caution">
    <text evidence="3">The sequence shown here is derived from an EMBL/GenBank/DDBJ whole genome shotgun (WGS) entry which is preliminary data.</text>
</comment>
<feature type="compositionally biased region" description="Polar residues" evidence="1">
    <location>
        <begin position="242"/>
        <end position="256"/>
    </location>
</feature>
<dbReference type="PANTHER" id="PTHR42029">
    <property type="entry name" value="AN04G07800"/>
    <property type="match status" value="1"/>
</dbReference>
<dbReference type="EMBL" id="WVTA01000002">
    <property type="protein sequence ID" value="KAK3215829.1"/>
    <property type="molecule type" value="Genomic_DNA"/>
</dbReference>
<keyword evidence="4" id="KW-1185">Reference proteome</keyword>
<keyword evidence="2" id="KW-1133">Transmembrane helix</keyword>
<gene>
    <name evidence="3" type="ORF">GRF29_8g1200787</name>
</gene>
<proteinExistence type="predicted"/>
<dbReference type="Proteomes" id="UP001280581">
    <property type="component" value="Unassembled WGS sequence"/>
</dbReference>
<sequence length="370" mass="42686">MRKGILLHKLSMGVWHGFWIFFKSPLYAWWLSVSAVFLNTSYVVHNVIAWMKLRPFLSRRVSQLFIGTIALSLVYWGFELYANFRFFQGHDNMFRRTRPWEALGRDPWWILSTIYLFWIIKSQYDMTLREITRISPRFAIMLLAMIISIVFVIADICSVSGVFSAYIFSVNPFWKLATVFKCLTDVVVLDDFKTALDRLRAFQMSRISSWSYGTGDRNTTDRGNLTNLWEEFESEAEAQRRLPSTQMEIPNRQPESGLSIPSHVGHNDGGTSTWGTSNTVIGVPRGLVYSDPSTTNVAPEDLIPSVLRDVPMPESMKEVHVKDDDKRVTWRIEETSERSYSNTSNEPGVTNIPRQDLDDPKESAITRRRS</sequence>
<feature type="transmembrane region" description="Helical" evidence="2">
    <location>
        <begin position="5"/>
        <end position="22"/>
    </location>
</feature>
<feature type="transmembrane region" description="Helical" evidence="2">
    <location>
        <begin position="61"/>
        <end position="78"/>
    </location>
</feature>
<feature type="compositionally biased region" description="Polar residues" evidence="1">
    <location>
        <begin position="338"/>
        <end position="348"/>
    </location>
</feature>
<dbReference type="AlphaFoldDB" id="A0AAN6RMD7"/>
<evidence type="ECO:0000256" key="2">
    <source>
        <dbReference type="SAM" id="Phobius"/>
    </source>
</evidence>
<feature type="region of interest" description="Disordered" evidence="1">
    <location>
        <begin position="236"/>
        <end position="273"/>
    </location>
</feature>
<evidence type="ECO:0000313" key="4">
    <source>
        <dbReference type="Proteomes" id="UP001280581"/>
    </source>
</evidence>
<feature type="transmembrane region" description="Helical" evidence="2">
    <location>
        <begin position="138"/>
        <end position="168"/>
    </location>
</feature>
<keyword evidence="2" id="KW-0812">Transmembrane</keyword>
<evidence type="ECO:0000256" key="1">
    <source>
        <dbReference type="SAM" id="MobiDB-lite"/>
    </source>
</evidence>
<feature type="compositionally biased region" description="Basic and acidic residues" evidence="1">
    <location>
        <begin position="317"/>
        <end position="337"/>
    </location>
</feature>
<feature type="transmembrane region" description="Helical" evidence="2">
    <location>
        <begin position="28"/>
        <end position="49"/>
    </location>
</feature>
<keyword evidence="2" id="KW-0472">Membrane</keyword>
<accession>A0AAN6RMD7</accession>
<feature type="region of interest" description="Disordered" evidence="1">
    <location>
        <begin position="317"/>
        <end position="370"/>
    </location>
</feature>
<evidence type="ECO:0000313" key="3">
    <source>
        <dbReference type="EMBL" id="KAK3215829.1"/>
    </source>
</evidence>
<reference evidence="3 4" key="1">
    <citation type="submission" date="2021-02" db="EMBL/GenBank/DDBJ databases">
        <title>Genome assembly of Pseudopithomyces chartarum.</title>
        <authorList>
            <person name="Jauregui R."/>
            <person name="Singh J."/>
            <person name="Voisey C."/>
        </authorList>
    </citation>
    <scope>NUCLEOTIDE SEQUENCE [LARGE SCALE GENOMIC DNA]</scope>
    <source>
        <strain evidence="3 4">AGR01</strain>
    </source>
</reference>